<dbReference type="InterPro" id="IPR011051">
    <property type="entry name" value="RmlC_Cupin_sf"/>
</dbReference>
<keyword evidence="3" id="KW-1185">Reference proteome</keyword>
<dbReference type="Gene3D" id="2.60.120.10">
    <property type="entry name" value="Jelly Rolls"/>
    <property type="match status" value="1"/>
</dbReference>
<dbReference type="EMBL" id="BIFT01000001">
    <property type="protein sequence ID" value="GCE28989.1"/>
    <property type="molecule type" value="Genomic_DNA"/>
</dbReference>
<organism evidence="2 3">
    <name type="scientific">Dictyobacter alpinus</name>
    <dbReference type="NCBI Taxonomy" id="2014873"/>
    <lineage>
        <taxon>Bacteria</taxon>
        <taxon>Bacillati</taxon>
        <taxon>Chloroflexota</taxon>
        <taxon>Ktedonobacteria</taxon>
        <taxon>Ktedonobacterales</taxon>
        <taxon>Dictyobacteraceae</taxon>
        <taxon>Dictyobacter</taxon>
    </lineage>
</organism>
<dbReference type="Proteomes" id="UP000287171">
    <property type="component" value="Unassembled WGS sequence"/>
</dbReference>
<reference evidence="3" key="1">
    <citation type="submission" date="2018-12" db="EMBL/GenBank/DDBJ databases">
        <title>Tengunoibacter tsumagoiensis gen. nov., sp. nov., Dictyobacter kobayashii sp. nov., D. alpinus sp. nov., and D. joshuensis sp. nov. and description of Dictyobacteraceae fam. nov. within the order Ktedonobacterales isolated from Tengu-no-mugimeshi.</title>
        <authorList>
            <person name="Wang C.M."/>
            <person name="Zheng Y."/>
            <person name="Sakai Y."/>
            <person name="Toyoda A."/>
            <person name="Minakuchi Y."/>
            <person name="Abe K."/>
            <person name="Yokota A."/>
            <person name="Yabe S."/>
        </authorList>
    </citation>
    <scope>NUCLEOTIDE SEQUENCE [LARGE SCALE GENOMIC DNA]</scope>
    <source>
        <strain evidence="3">Uno16</strain>
    </source>
</reference>
<evidence type="ECO:0000313" key="3">
    <source>
        <dbReference type="Proteomes" id="UP000287171"/>
    </source>
</evidence>
<proteinExistence type="predicted"/>
<evidence type="ECO:0000313" key="2">
    <source>
        <dbReference type="EMBL" id="GCE28989.1"/>
    </source>
</evidence>
<dbReference type="Pfam" id="PF07883">
    <property type="entry name" value="Cupin_2"/>
    <property type="match status" value="1"/>
</dbReference>
<accession>A0A402BCB8</accession>
<dbReference type="AlphaFoldDB" id="A0A402BCB8"/>
<protein>
    <recommendedName>
        <fullName evidence="1">Cupin type-2 domain-containing protein</fullName>
    </recommendedName>
</protein>
<evidence type="ECO:0000259" key="1">
    <source>
        <dbReference type="Pfam" id="PF07883"/>
    </source>
</evidence>
<dbReference type="OrthoDB" id="9794183at2"/>
<name>A0A402BCB8_9CHLR</name>
<gene>
    <name evidence="2" type="ORF">KDA_44730</name>
</gene>
<feature type="domain" description="Cupin type-2" evidence="1">
    <location>
        <begin position="40"/>
        <end position="96"/>
    </location>
</feature>
<comment type="caution">
    <text evidence="2">The sequence shown here is derived from an EMBL/GenBank/DDBJ whole genome shotgun (WGS) entry which is preliminary data.</text>
</comment>
<sequence>MNQPIIVPGKQARGEGQQPIMATGQSFDVQEWSGSGPDYLHVHYSDDEAWHVLEGILTFRFQDNTVEAPAGTTVFAPAGVAHAYYEASGPTRYLIIMTPRLRELIAALHKAPRQEHNTIMRQFDSEIVE</sequence>
<dbReference type="RefSeq" id="WP_126629144.1">
    <property type="nucleotide sequence ID" value="NZ_BIFT01000001.1"/>
</dbReference>
<dbReference type="SUPFAM" id="SSF51182">
    <property type="entry name" value="RmlC-like cupins"/>
    <property type="match status" value="1"/>
</dbReference>
<dbReference type="InterPro" id="IPR013096">
    <property type="entry name" value="Cupin_2"/>
</dbReference>
<dbReference type="InterPro" id="IPR014710">
    <property type="entry name" value="RmlC-like_jellyroll"/>
</dbReference>